<evidence type="ECO:0000313" key="2">
    <source>
        <dbReference type="EMBL" id="KAG2838379.1"/>
    </source>
</evidence>
<accession>A0A8T0YFV8</accession>
<dbReference type="EMBL" id="RCMG01001035">
    <property type="protein sequence ID" value="KAG2838379.1"/>
    <property type="molecule type" value="Genomic_DNA"/>
</dbReference>
<evidence type="ECO:0000256" key="1">
    <source>
        <dbReference type="SAM" id="MobiDB-lite"/>
    </source>
</evidence>
<protein>
    <recommendedName>
        <fullName evidence="5">Retrotransposon gag domain-containing protein</fullName>
    </recommendedName>
</protein>
<dbReference type="Proteomes" id="UP000736787">
    <property type="component" value="Unassembled WGS sequence"/>
</dbReference>
<organism evidence="2 4">
    <name type="scientific">Phytophthora cactorum</name>
    <dbReference type="NCBI Taxonomy" id="29920"/>
    <lineage>
        <taxon>Eukaryota</taxon>
        <taxon>Sar</taxon>
        <taxon>Stramenopiles</taxon>
        <taxon>Oomycota</taxon>
        <taxon>Peronosporomycetes</taxon>
        <taxon>Peronosporales</taxon>
        <taxon>Peronosporaceae</taxon>
        <taxon>Phytophthora</taxon>
    </lineage>
</organism>
<dbReference type="Proteomes" id="UP000735874">
    <property type="component" value="Unassembled WGS sequence"/>
</dbReference>
<name>A0A8T0YFV8_9STRA</name>
<dbReference type="AlphaFoldDB" id="A0A8T0YFV8"/>
<evidence type="ECO:0000313" key="4">
    <source>
        <dbReference type="Proteomes" id="UP000735874"/>
    </source>
</evidence>
<evidence type="ECO:0008006" key="5">
    <source>
        <dbReference type="Google" id="ProtNLM"/>
    </source>
</evidence>
<sequence length="251" mass="28550">MAMVHKMVGRPTQLGEVRSRGVPTQATVASVRTSLPTIKQATDPSAGRVVSSVCPIPAMVPQPRVQTGPVRRGGALNAFGLSTLVSNAVRMLPLFYSDTATIEKPQDFRELFEAHTVGLSNQSRLFVFRQKLTGREAERWWNDTTITTFKTLKVRFHNPFLSRMTDEMRYQLFRRGLSNKRMFATLDASPVANIHEAYEWLMFKDMYRPVEEDDDFSNDESTKKKETEPTMLASVDALAQQLQLFMQQQQQ</sequence>
<gene>
    <name evidence="2" type="ORF">PC113_g19677</name>
    <name evidence="3" type="ORF">PC117_g21433</name>
</gene>
<evidence type="ECO:0000313" key="3">
    <source>
        <dbReference type="EMBL" id="KAG2902657.1"/>
    </source>
</evidence>
<comment type="caution">
    <text evidence="2">The sequence shown here is derived from an EMBL/GenBank/DDBJ whole genome shotgun (WGS) entry which is preliminary data.</text>
</comment>
<dbReference type="VEuPathDB" id="FungiDB:PC110_g8084"/>
<reference evidence="2" key="1">
    <citation type="submission" date="2018-10" db="EMBL/GenBank/DDBJ databases">
        <title>Effector identification in a new, highly contiguous assembly of the strawberry crown rot pathogen Phytophthora cactorum.</title>
        <authorList>
            <person name="Armitage A.D."/>
            <person name="Nellist C.F."/>
            <person name="Bates H."/>
            <person name="Vickerstaff R.J."/>
            <person name="Harrison R.J."/>
        </authorList>
    </citation>
    <scope>NUCLEOTIDE SEQUENCE</scope>
    <source>
        <strain evidence="2">15-7</strain>
        <strain evidence="3">4040</strain>
    </source>
</reference>
<dbReference type="EMBL" id="RCMK01001080">
    <property type="protein sequence ID" value="KAG2902657.1"/>
    <property type="molecule type" value="Genomic_DNA"/>
</dbReference>
<feature type="region of interest" description="Disordered" evidence="1">
    <location>
        <begin position="213"/>
        <end position="232"/>
    </location>
</feature>
<proteinExistence type="predicted"/>